<evidence type="ECO:0000313" key="2">
    <source>
        <dbReference type="Proteomes" id="UP000030653"/>
    </source>
</evidence>
<dbReference type="STRING" id="1858805.M5FYT2"/>
<dbReference type="GO" id="GO:0005740">
    <property type="term" value="C:mitochondrial envelope"/>
    <property type="evidence" value="ECO:0007669"/>
    <property type="project" value="TreeGrafter"/>
</dbReference>
<gene>
    <name evidence="1" type="ORF">DACRYDRAFT_57283</name>
</gene>
<accession>M5FYT2</accession>
<proteinExistence type="predicted"/>
<dbReference type="Pfam" id="PF08634">
    <property type="entry name" value="Pet127"/>
    <property type="match status" value="1"/>
</dbReference>
<sequence length="431" mass="50156">MFNVRSSSYLKVYHIGLTDEDVAPLHDAEIPTLAHGLDRVLFNPNVYWLQDPHSRVYNFEPYLQKLITRNEFAYERLMKFVPASQDPDLWELAKNHDARYIGSTSGLSGIMSHIYWLLSRWRPIDTRSLSADFAREPNTYAYGSRVPVTSKLVYQDGRYAIHPDKEWEIVGKANSILSELGIVMEKMLTLEPELFSRLTRSMPETDPEEFRKREAYYYSKTSKLLMRSQLDCHDPRLPGTGTFDLKTRGVIPIRRDRLNYVENSGYLIKYSQGLFESFEREYYDMMRSAFLKYNFQVRIGNMDGIFVAYHNTAQIFGFQYISREEMDIRLFGSSEMADDAFRLVLGMLEAILDAATTIFPNQTLRMTFETLEGQHTMYAWIEPDKWDEEKNGQCPVVRLEVQVQSFLNGQLVVHPIDYDSVRSGSDPVECQ</sequence>
<dbReference type="OrthoDB" id="10249045at2759"/>
<dbReference type="PANTHER" id="PTHR31014">
    <property type="entry name" value="MITOCHONDRIAL TRANSLATION SYSTEM COMPONENT PET127-RELATED"/>
    <property type="match status" value="1"/>
</dbReference>
<keyword evidence="2" id="KW-1185">Reference proteome</keyword>
<dbReference type="PANTHER" id="PTHR31014:SF0">
    <property type="entry name" value="MITOCHONDRIAL TRANSLATION SYSTEM COMPONENT PET127-RELATED"/>
    <property type="match status" value="1"/>
</dbReference>
<dbReference type="AlphaFoldDB" id="M5FYT2"/>
<dbReference type="InterPro" id="IPR013943">
    <property type="entry name" value="Pet127"/>
</dbReference>
<name>M5FYT2_DACPD</name>
<dbReference type="GO" id="GO:0000964">
    <property type="term" value="P:mitochondrial RNA 5'-end processing"/>
    <property type="evidence" value="ECO:0007669"/>
    <property type="project" value="TreeGrafter"/>
</dbReference>
<organism evidence="1 2">
    <name type="scientific">Dacryopinax primogenitus (strain DJM 731)</name>
    <name type="common">Brown rot fungus</name>
    <dbReference type="NCBI Taxonomy" id="1858805"/>
    <lineage>
        <taxon>Eukaryota</taxon>
        <taxon>Fungi</taxon>
        <taxon>Dikarya</taxon>
        <taxon>Basidiomycota</taxon>
        <taxon>Agaricomycotina</taxon>
        <taxon>Dacrymycetes</taxon>
        <taxon>Dacrymycetales</taxon>
        <taxon>Dacrymycetaceae</taxon>
        <taxon>Dacryopinax</taxon>
    </lineage>
</organism>
<protein>
    <submittedName>
        <fullName evidence="1">Pet127-domain-containing protein</fullName>
    </submittedName>
</protein>
<dbReference type="Proteomes" id="UP000030653">
    <property type="component" value="Unassembled WGS sequence"/>
</dbReference>
<dbReference type="HOGENOM" id="CLU_003477_2_3_1"/>
<dbReference type="RefSeq" id="XP_040625609.1">
    <property type="nucleotide sequence ID" value="XM_040775428.1"/>
</dbReference>
<dbReference type="EMBL" id="JH795872">
    <property type="protein sequence ID" value="EJT98711.1"/>
    <property type="molecule type" value="Genomic_DNA"/>
</dbReference>
<reference evidence="1 2" key="1">
    <citation type="journal article" date="2012" name="Science">
        <title>The Paleozoic origin of enzymatic lignin decomposition reconstructed from 31 fungal genomes.</title>
        <authorList>
            <person name="Floudas D."/>
            <person name="Binder M."/>
            <person name="Riley R."/>
            <person name="Barry K."/>
            <person name="Blanchette R.A."/>
            <person name="Henrissat B."/>
            <person name="Martinez A.T."/>
            <person name="Otillar R."/>
            <person name="Spatafora J.W."/>
            <person name="Yadav J.S."/>
            <person name="Aerts A."/>
            <person name="Benoit I."/>
            <person name="Boyd A."/>
            <person name="Carlson A."/>
            <person name="Copeland A."/>
            <person name="Coutinho P.M."/>
            <person name="de Vries R.P."/>
            <person name="Ferreira P."/>
            <person name="Findley K."/>
            <person name="Foster B."/>
            <person name="Gaskell J."/>
            <person name="Glotzer D."/>
            <person name="Gorecki P."/>
            <person name="Heitman J."/>
            <person name="Hesse C."/>
            <person name="Hori C."/>
            <person name="Igarashi K."/>
            <person name="Jurgens J.A."/>
            <person name="Kallen N."/>
            <person name="Kersten P."/>
            <person name="Kohler A."/>
            <person name="Kuees U."/>
            <person name="Kumar T.K.A."/>
            <person name="Kuo A."/>
            <person name="LaButti K."/>
            <person name="Larrondo L.F."/>
            <person name="Lindquist E."/>
            <person name="Ling A."/>
            <person name="Lombard V."/>
            <person name="Lucas S."/>
            <person name="Lundell T."/>
            <person name="Martin R."/>
            <person name="McLaughlin D.J."/>
            <person name="Morgenstern I."/>
            <person name="Morin E."/>
            <person name="Murat C."/>
            <person name="Nagy L.G."/>
            <person name="Nolan M."/>
            <person name="Ohm R.A."/>
            <person name="Patyshakuliyeva A."/>
            <person name="Rokas A."/>
            <person name="Ruiz-Duenas F.J."/>
            <person name="Sabat G."/>
            <person name="Salamov A."/>
            <person name="Samejima M."/>
            <person name="Schmutz J."/>
            <person name="Slot J.C."/>
            <person name="St John F."/>
            <person name="Stenlid J."/>
            <person name="Sun H."/>
            <person name="Sun S."/>
            <person name="Syed K."/>
            <person name="Tsang A."/>
            <person name="Wiebenga A."/>
            <person name="Young D."/>
            <person name="Pisabarro A."/>
            <person name="Eastwood D.C."/>
            <person name="Martin F."/>
            <person name="Cullen D."/>
            <person name="Grigoriev I.V."/>
            <person name="Hibbett D.S."/>
        </authorList>
    </citation>
    <scope>NUCLEOTIDE SEQUENCE [LARGE SCALE GENOMIC DNA]</scope>
    <source>
        <strain evidence="1 2">DJM-731 SS1</strain>
    </source>
</reference>
<evidence type="ECO:0000313" key="1">
    <source>
        <dbReference type="EMBL" id="EJT98711.1"/>
    </source>
</evidence>
<dbReference type="GeneID" id="63690490"/>
<dbReference type="OMA" id="SQLDCRD"/>